<dbReference type="OrthoDB" id="1822683at2"/>
<reference evidence="1 2" key="1">
    <citation type="submission" date="2011-02" db="EMBL/GenBank/DDBJ databases">
        <authorList>
            <person name="Nelson K.E."/>
            <person name="Sutton G."/>
            <person name="Torralba M."/>
            <person name="Durkin S."/>
            <person name="Harkins D."/>
            <person name="Montgomery R."/>
            <person name="Ziemer C."/>
            <person name="Klaassens E."/>
            <person name="Ocuiv P."/>
            <person name="Morrison M."/>
        </authorList>
    </citation>
    <scope>NUCLEOTIDE SEQUENCE [LARGE SCALE GENOMIC DNA]</scope>
    <source>
        <strain evidence="1 2">8</strain>
    </source>
</reference>
<dbReference type="Proteomes" id="UP000004259">
    <property type="component" value="Unassembled WGS sequence"/>
</dbReference>
<accession>E9SDR6</accession>
<organism evidence="1 2">
    <name type="scientific">Ruminococcus albus 8</name>
    <dbReference type="NCBI Taxonomy" id="246199"/>
    <lineage>
        <taxon>Bacteria</taxon>
        <taxon>Bacillati</taxon>
        <taxon>Bacillota</taxon>
        <taxon>Clostridia</taxon>
        <taxon>Eubacteriales</taxon>
        <taxon>Oscillospiraceae</taxon>
        <taxon>Ruminococcus</taxon>
    </lineage>
</organism>
<keyword evidence="2" id="KW-1185">Reference proteome</keyword>
<dbReference type="STRING" id="246199.CUS_7265"/>
<evidence type="ECO:0000313" key="2">
    <source>
        <dbReference type="Proteomes" id="UP000004259"/>
    </source>
</evidence>
<sequence length="69" mass="8094">MLKTPELAMPRTNEVTTVYKGKREFWTDYEEAKAYFLELMMSADGEEHERAECVYIQLLHGLDDCSDED</sequence>
<proteinExistence type="predicted"/>
<name>E9SDR6_RUMAL</name>
<comment type="caution">
    <text evidence="1">The sequence shown here is derived from an EMBL/GenBank/DDBJ whole genome shotgun (WGS) entry which is preliminary data.</text>
</comment>
<evidence type="ECO:0000313" key="1">
    <source>
        <dbReference type="EMBL" id="EGC02652.1"/>
    </source>
</evidence>
<dbReference type="EMBL" id="ADKM02000091">
    <property type="protein sequence ID" value="EGC02652.1"/>
    <property type="molecule type" value="Genomic_DNA"/>
</dbReference>
<dbReference type="RefSeq" id="WP_002850647.1">
    <property type="nucleotide sequence ID" value="NZ_ADKM02000091.1"/>
</dbReference>
<dbReference type="eggNOG" id="ENOG5032Y45">
    <property type="taxonomic scope" value="Bacteria"/>
</dbReference>
<dbReference type="AlphaFoldDB" id="E9SDR6"/>
<protein>
    <submittedName>
        <fullName evidence="1">Uncharacterized protein</fullName>
    </submittedName>
</protein>
<gene>
    <name evidence="1" type="ORF">CUS_7265</name>
</gene>